<evidence type="ECO:0000313" key="1">
    <source>
        <dbReference type="EMBL" id="KAK8980714.1"/>
    </source>
</evidence>
<gene>
    <name evidence="1" type="ORF">V6N11_073029</name>
</gene>
<evidence type="ECO:0000313" key="2">
    <source>
        <dbReference type="Proteomes" id="UP001396334"/>
    </source>
</evidence>
<sequence length="79" mass="8717">MDDSYVKRGNSPETCEQLAAEFAGAVEPSFRRMGWHGMIPFLSCSSSSSMISDEKNTISSFSCAGSDQFRLNKIVIRLC</sequence>
<dbReference type="EMBL" id="JBBPBN010000092">
    <property type="protein sequence ID" value="KAK8980714.1"/>
    <property type="molecule type" value="Genomic_DNA"/>
</dbReference>
<accession>A0ABR2NX06</accession>
<dbReference type="Proteomes" id="UP001396334">
    <property type="component" value="Unassembled WGS sequence"/>
</dbReference>
<reference evidence="1 2" key="1">
    <citation type="journal article" date="2024" name="G3 (Bethesda)">
        <title>Genome assembly of Hibiscus sabdariffa L. provides insights into metabolisms of medicinal natural products.</title>
        <authorList>
            <person name="Kim T."/>
        </authorList>
    </citation>
    <scope>NUCLEOTIDE SEQUENCE [LARGE SCALE GENOMIC DNA]</scope>
    <source>
        <strain evidence="1">TK-2024</strain>
        <tissue evidence="1">Old leaves</tissue>
    </source>
</reference>
<proteinExistence type="predicted"/>
<name>A0ABR2NX06_9ROSI</name>
<protein>
    <submittedName>
        <fullName evidence="1">Uncharacterized protein</fullName>
    </submittedName>
</protein>
<comment type="caution">
    <text evidence="1">The sequence shown here is derived from an EMBL/GenBank/DDBJ whole genome shotgun (WGS) entry which is preliminary data.</text>
</comment>
<organism evidence="1 2">
    <name type="scientific">Hibiscus sabdariffa</name>
    <name type="common">roselle</name>
    <dbReference type="NCBI Taxonomy" id="183260"/>
    <lineage>
        <taxon>Eukaryota</taxon>
        <taxon>Viridiplantae</taxon>
        <taxon>Streptophyta</taxon>
        <taxon>Embryophyta</taxon>
        <taxon>Tracheophyta</taxon>
        <taxon>Spermatophyta</taxon>
        <taxon>Magnoliopsida</taxon>
        <taxon>eudicotyledons</taxon>
        <taxon>Gunneridae</taxon>
        <taxon>Pentapetalae</taxon>
        <taxon>rosids</taxon>
        <taxon>malvids</taxon>
        <taxon>Malvales</taxon>
        <taxon>Malvaceae</taxon>
        <taxon>Malvoideae</taxon>
        <taxon>Hibiscus</taxon>
    </lineage>
</organism>
<keyword evidence="2" id="KW-1185">Reference proteome</keyword>